<keyword evidence="1" id="KW-1133">Transmembrane helix</keyword>
<dbReference type="PIRSF" id="PIRSF004923">
    <property type="entry name" value="RseC"/>
    <property type="match status" value="1"/>
</dbReference>
<feature type="transmembrane region" description="Helical" evidence="1">
    <location>
        <begin position="106"/>
        <end position="125"/>
    </location>
</feature>
<dbReference type="Pfam" id="PF04246">
    <property type="entry name" value="RseC_MucC"/>
    <property type="match status" value="1"/>
</dbReference>
<proteinExistence type="predicted"/>
<dbReference type="PANTHER" id="PTHR35867:SF1">
    <property type="entry name" value="PROTEIN RSEC"/>
    <property type="match status" value="1"/>
</dbReference>
<keyword evidence="1" id="KW-0812">Transmembrane</keyword>
<dbReference type="Proteomes" id="UP000694660">
    <property type="component" value="Unassembled WGS sequence"/>
</dbReference>
<accession>A0A944D9U6</accession>
<dbReference type="AlphaFoldDB" id="A0A944D9U6"/>
<evidence type="ECO:0000256" key="1">
    <source>
        <dbReference type="SAM" id="Phobius"/>
    </source>
</evidence>
<keyword evidence="3" id="KW-1185">Reference proteome</keyword>
<dbReference type="PANTHER" id="PTHR35867">
    <property type="entry name" value="PROTEIN RSEC"/>
    <property type="match status" value="1"/>
</dbReference>
<sequence length="155" mass="16009">MIEARGVVLRTADRRAWVRVDDQPTGCGRCHEPGGCGGAKIAHAFGKPDEVFHVDNPQHFAAGDRVRLQIDDGAALGAAAISYGLPTLAALVGAGVGTWWSGNAGAVIGLAAALALSVAAVRRIGGRRFWRQKLSVRLAADAACAQAGPVTAHHD</sequence>
<reference evidence="3" key="1">
    <citation type="journal article" date="2022" name="ISME J.">
        <title>Genetic and phylogenetic analysis of dissimilatory iodate-reducing bacteria identifies potential niches across the world's oceans.</title>
        <authorList>
            <person name="Reyes-Umana V."/>
            <person name="Henning Z."/>
            <person name="Lee K."/>
            <person name="Barnum T.P."/>
            <person name="Coates J.D."/>
        </authorList>
    </citation>
    <scope>NUCLEOTIDE SEQUENCE [LARGE SCALE GENOMIC DNA]</scope>
    <source>
        <strain evidence="3">IR12</strain>
    </source>
</reference>
<comment type="caution">
    <text evidence="2">The sequence shown here is derived from an EMBL/GenBank/DDBJ whole genome shotgun (WGS) entry which is preliminary data.</text>
</comment>
<organism evidence="2 3">
    <name type="scientific">Denitromonas iodatirespirans</name>
    <dbReference type="NCBI Taxonomy" id="2795389"/>
    <lineage>
        <taxon>Bacteria</taxon>
        <taxon>Pseudomonadati</taxon>
        <taxon>Pseudomonadota</taxon>
        <taxon>Betaproteobacteria</taxon>
        <taxon>Rhodocyclales</taxon>
        <taxon>Zoogloeaceae</taxon>
        <taxon>Denitromonas</taxon>
    </lineage>
</organism>
<gene>
    <name evidence="2" type="ORF">I8J34_09400</name>
</gene>
<keyword evidence="1" id="KW-0472">Membrane</keyword>
<evidence type="ECO:0000313" key="3">
    <source>
        <dbReference type="Proteomes" id="UP000694660"/>
    </source>
</evidence>
<dbReference type="EMBL" id="JAEKFT010000008">
    <property type="protein sequence ID" value="MBT0961392.1"/>
    <property type="molecule type" value="Genomic_DNA"/>
</dbReference>
<name>A0A944D9U6_DENI1</name>
<feature type="transmembrane region" description="Helical" evidence="1">
    <location>
        <begin position="75"/>
        <end position="100"/>
    </location>
</feature>
<dbReference type="RefSeq" id="WP_214361143.1">
    <property type="nucleotide sequence ID" value="NZ_JAEKFT010000008.1"/>
</dbReference>
<dbReference type="InterPro" id="IPR007359">
    <property type="entry name" value="SigmaE_reg_RseC_MucC"/>
</dbReference>
<dbReference type="InterPro" id="IPR026268">
    <property type="entry name" value="RseC"/>
</dbReference>
<protein>
    <submittedName>
        <fullName evidence="2">SoxR reducing system RseC family protein</fullName>
    </submittedName>
</protein>
<evidence type="ECO:0000313" key="2">
    <source>
        <dbReference type="EMBL" id="MBT0961392.1"/>
    </source>
</evidence>